<dbReference type="Proteomes" id="UP000189728">
    <property type="component" value="Unassembled WGS sequence"/>
</dbReference>
<dbReference type="EMBL" id="MCRK01000034">
    <property type="protein sequence ID" value="OPA77946.1"/>
    <property type="molecule type" value="Genomic_DNA"/>
</dbReference>
<dbReference type="RefSeq" id="WP_069637357.1">
    <property type="nucleotide sequence ID" value="NZ_MCRK01000034.1"/>
</dbReference>
<comment type="caution">
    <text evidence="3">The sequence shown here is derived from an EMBL/GenBank/DDBJ whole genome shotgun (WGS) entry which is preliminary data.</text>
</comment>
<feature type="domain" description="Campylobacter invasion antigen D C-terminal" evidence="2">
    <location>
        <begin position="64"/>
        <end position="115"/>
    </location>
</feature>
<name>A0AAX0LA11_9BACT</name>
<dbReference type="InterPro" id="IPR054057">
    <property type="entry name" value="CiaD_C"/>
</dbReference>
<dbReference type="AlphaFoldDB" id="A0AAX0LA11"/>
<proteinExistence type="predicted"/>
<sequence>MKLDDIAKMAIDEVNAELQNIQALEEKKPVFQIKTTEEIQTTPTKEEVIEKSDVKEEIEKILPSEEIFLNNLKERIEVLFEGLNETSEQNLENRLELTLKFLEFTLANVENRLQNIKN</sequence>
<reference evidence="3 4" key="1">
    <citation type="submission" date="2016-08" db="EMBL/GenBank/DDBJ databases">
        <title>Campylobacter species from sea mammals.</title>
        <authorList>
            <person name="Gilbert M.J."/>
            <person name="Byrne B.A."/>
            <person name="Zomer A.L."/>
            <person name="Wagenaar J.A."/>
        </authorList>
    </citation>
    <scope>NUCLEOTIDE SEQUENCE [LARGE SCALE GENOMIC DNA]</scope>
    <source>
        <strain evidence="3 4">1105248</strain>
    </source>
</reference>
<protein>
    <recommendedName>
        <fullName evidence="2">Campylobacter invasion antigen D C-terminal domain-containing protein</fullName>
    </recommendedName>
</protein>
<keyword evidence="1" id="KW-0175">Coiled coil</keyword>
<gene>
    <name evidence="3" type="ORF">BFG04_03240</name>
</gene>
<dbReference type="Pfam" id="PF21862">
    <property type="entry name" value="CiaD"/>
    <property type="match status" value="1"/>
</dbReference>
<accession>A0AAX0LA11</accession>
<evidence type="ECO:0000313" key="3">
    <source>
        <dbReference type="EMBL" id="OPA77946.1"/>
    </source>
</evidence>
<evidence type="ECO:0000259" key="2">
    <source>
        <dbReference type="Pfam" id="PF21862"/>
    </source>
</evidence>
<evidence type="ECO:0000256" key="1">
    <source>
        <dbReference type="SAM" id="Coils"/>
    </source>
</evidence>
<feature type="coiled-coil region" evidence="1">
    <location>
        <begin position="69"/>
        <end position="112"/>
    </location>
</feature>
<organism evidence="3 4">
    <name type="scientific">Campylobacter pinnipediorum subsp. pinnipediorum</name>
    <dbReference type="NCBI Taxonomy" id="1660067"/>
    <lineage>
        <taxon>Bacteria</taxon>
        <taxon>Pseudomonadati</taxon>
        <taxon>Campylobacterota</taxon>
        <taxon>Epsilonproteobacteria</taxon>
        <taxon>Campylobacterales</taxon>
        <taxon>Campylobacteraceae</taxon>
        <taxon>Campylobacter</taxon>
    </lineage>
</organism>
<evidence type="ECO:0000313" key="4">
    <source>
        <dbReference type="Proteomes" id="UP000189728"/>
    </source>
</evidence>